<dbReference type="AlphaFoldDB" id="A0A9P9E4W2"/>
<reference evidence="2" key="1">
    <citation type="journal article" date="2021" name="Nat. Commun.">
        <title>Genetic determinants of endophytism in the Arabidopsis root mycobiome.</title>
        <authorList>
            <person name="Mesny F."/>
            <person name="Miyauchi S."/>
            <person name="Thiergart T."/>
            <person name="Pickel B."/>
            <person name="Atanasova L."/>
            <person name="Karlsson M."/>
            <person name="Huettel B."/>
            <person name="Barry K.W."/>
            <person name="Haridas S."/>
            <person name="Chen C."/>
            <person name="Bauer D."/>
            <person name="Andreopoulos W."/>
            <person name="Pangilinan J."/>
            <person name="LaButti K."/>
            <person name="Riley R."/>
            <person name="Lipzen A."/>
            <person name="Clum A."/>
            <person name="Drula E."/>
            <person name="Henrissat B."/>
            <person name="Kohler A."/>
            <person name="Grigoriev I.V."/>
            <person name="Martin F.M."/>
            <person name="Hacquard S."/>
        </authorList>
    </citation>
    <scope>NUCLEOTIDE SEQUENCE</scope>
    <source>
        <strain evidence="2">MPI-CAGE-AT-0021</strain>
    </source>
</reference>
<evidence type="ECO:0000313" key="2">
    <source>
        <dbReference type="EMBL" id="KAH7131485.1"/>
    </source>
</evidence>
<protein>
    <submittedName>
        <fullName evidence="2">Uncharacterized protein</fullName>
    </submittedName>
</protein>
<sequence length="138" mass="14103">MTILGAALPTALCASGGPLELCNIAPGAAGLAVAAANTNAMPMTKGYDRTLMPPPYPQPVPAPPPTHACLSNPSNPSNPSLASDAIHQKVVTPAIQPRAKKRKSEKPASTNTSYYLLSPGPDKTQNLGSVPSASSQHI</sequence>
<feature type="compositionally biased region" description="Low complexity" evidence="1">
    <location>
        <begin position="71"/>
        <end position="80"/>
    </location>
</feature>
<evidence type="ECO:0000256" key="1">
    <source>
        <dbReference type="SAM" id="MobiDB-lite"/>
    </source>
</evidence>
<name>A0A9P9E4W2_9HYPO</name>
<organism evidence="2 3">
    <name type="scientific">Dactylonectria estremocensis</name>
    <dbReference type="NCBI Taxonomy" id="1079267"/>
    <lineage>
        <taxon>Eukaryota</taxon>
        <taxon>Fungi</taxon>
        <taxon>Dikarya</taxon>
        <taxon>Ascomycota</taxon>
        <taxon>Pezizomycotina</taxon>
        <taxon>Sordariomycetes</taxon>
        <taxon>Hypocreomycetidae</taxon>
        <taxon>Hypocreales</taxon>
        <taxon>Nectriaceae</taxon>
        <taxon>Dactylonectria</taxon>
    </lineage>
</organism>
<feature type="compositionally biased region" description="Polar residues" evidence="1">
    <location>
        <begin position="123"/>
        <end position="138"/>
    </location>
</feature>
<feature type="region of interest" description="Disordered" evidence="1">
    <location>
        <begin position="49"/>
        <end position="138"/>
    </location>
</feature>
<accession>A0A9P9E4W2</accession>
<dbReference type="Proteomes" id="UP000717696">
    <property type="component" value="Unassembled WGS sequence"/>
</dbReference>
<dbReference type="EMBL" id="JAGMUU010000019">
    <property type="protein sequence ID" value="KAH7131485.1"/>
    <property type="molecule type" value="Genomic_DNA"/>
</dbReference>
<keyword evidence="3" id="KW-1185">Reference proteome</keyword>
<feature type="compositionally biased region" description="Pro residues" evidence="1">
    <location>
        <begin position="52"/>
        <end position="66"/>
    </location>
</feature>
<evidence type="ECO:0000313" key="3">
    <source>
        <dbReference type="Proteomes" id="UP000717696"/>
    </source>
</evidence>
<comment type="caution">
    <text evidence="2">The sequence shown here is derived from an EMBL/GenBank/DDBJ whole genome shotgun (WGS) entry which is preliminary data.</text>
</comment>
<gene>
    <name evidence="2" type="ORF">B0J13DRAFT_529479</name>
</gene>
<proteinExistence type="predicted"/>